<dbReference type="PROSITE" id="PS51795">
    <property type="entry name" value="ZF_FLZ"/>
    <property type="match status" value="1"/>
</dbReference>
<feature type="domain" description="FLZ-type" evidence="5">
    <location>
        <begin position="79"/>
        <end position="123"/>
    </location>
</feature>
<comment type="similarity">
    <text evidence="1">Belongs to the FLZ family.</text>
</comment>
<dbReference type="AlphaFoldDB" id="A0A835DFE6"/>
<evidence type="ECO:0000256" key="3">
    <source>
        <dbReference type="PROSITE-ProRule" id="PRU01131"/>
    </source>
</evidence>
<evidence type="ECO:0000259" key="5">
    <source>
        <dbReference type="PROSITE" id="PS51795"/>
    </source>
</evidence>
<evidence type="ECO:0000313" key="7">
    <source>
        <dbReference type="Proteomes" id="UP000655225"/>
    </source>
</evidence>
<dbReference type="Proteomes" id="UP000655225">
    <property type="component" value="Unassembled WGS sequence"/>
</dbReference>
<feature type="compositionally biased region" description="Basic and acidic residues" evidence="4">
    <location>
        <begin position="13"/>
        <end position="22"/>
    </location>
</feature>
<evidence type="ECO:0000256" key="2">
    <source>
        <dbReference type="ARBA" id="ARBA00022723"/>
    </source>
</evidence>
<dbReference type="PANTHER" id="PTHR47847">
    <property type="entry name" value="FCS-LIKE ZINC FINGER 17"/>
    <property type="match status" value="1"/>
</dbReference>
<keyword evidence="7" id="KW-1185">Reference proteome</keyword>
<organism evidence="6 7">
    <name type="scientific">Tetracentron sinense</name>
    <name type="common">Spur-leaf</name>
    <dbReference type="NCBI Taxonomy" id="13715"/>
    <lineage>
        <taxon>Eukaryota</taxon>
        <taxon>Viridiplantae</taxon>
        <taxon>Streptophyta</taxon>
        <taxon>Embryophyta</taxon>
        <taxon>Tracheophyta</taxon>
        <taxon>Spermatophyta</taxon>
        <taxon>Magnoliopsida</taxon>
        <taxon>Trochodendrales</taxon>
        <taxon>Trochodendraceae</taxon>
        <taxon>Tetracentron</taxon>
    </lineage>
</organism>
<keyword evidence="2" id="KW-0479">Metal-binding</keyword>
<dbReference type="EMBL" id="JABCRI010000009">
    <property type="protein sequence ID" value="KAF8401161.1"/>
    <property type="molecule type" value="Genomic_DNA"/>
</dbReference>
<dbReference type="InterPro" id="IPR044181">
    <property type="entry name" value="FLZ17/18"/>
</dbReference>
<gene>
    <name evidence="6" type="ORF">HHK36_014465</name>
</gene>
<name>A0A835DFE6_TETSI</name>
<evidence type="ECO:0000313" key="6">
    <source>
        <dbReference type="EMBL" id="KAF8401161.1"/>
    </source>
</evidence>
<proteinExistence type="inferred from homology"/>
<dbReference type="InterPro" id="IPR007650">
    <property type="entry name" value="Zf-FLZ_dom"/>
</dbReference>
<reference evidence="6 7" key="1">
    <citation type="submission" date="2020-04" db="EMBL/GenBank/DDBJ databases">
        <title>Plant Genome Project.</title>
        <authorList>
            <person name="Zhang R.-G."/>
        </authorList>
    </citation>
    <scope>NUCLEOTIDE SEQUENCE [LARGE SCALE GENOMIC DNA]</scope>
    <source>
        <strain evidence="6">YNK0</strain>
        <tissue evidence="6">Leaf</tissue>
    </source>
</reference>
<feature type="zinc finger region" description="FLZ-type" evidence="3">
    <location>
        <begin position="79"/>
        <end position="123"/>
    </location>
</feature>
<dbReference type="PANTHER" id="PTHR47847:SF2">
    <property type="entry name" value="FCS-LIKE ZINC FINGER 17-RELATED"/>
    <property type="match status" value="1"/>
</dbReference>
<dbReference type="OMA" id="PRTWSIF"/>
<sequence>MLSRTRSPFSLVEESRERKRNSAIDNPANTNNVSVYPVGLRILIQCSRAESNIVVNSALKLSRLATTNRQIAANSQESSFLKSCYLCMKQLSLKKDVYMYRGDQGFCSVECRCRQIFMDEMREIEASTKAILASYRHSQLSGPIRKFGGRREITAAV</sequence>
<comment type="caution">
    <text evidence="6">The sequence shown here is derived from an EMBL/GenBank/DDBJ whole genome shotgun (WGS) entry which is preliminary data.</text>
</comment>
<evidence type="ECO:0000256" key="4">
    <source>
        <dbReference type="SAM" id="MobiDB-lite"/>
    </source>
</evidence>
<dbReference type="GO" id="GO:0046872">
    <property type="term" value="F:metal ion binding"/>
    <property type="evidence" value="ECO:0007669"/>
    <property type="project" value="UniProtKB-KW"/>
</dbReference>
<dbReference type="Pfam" id="PF04570">
    <property type="entry name" value="zf-FLZ"/>
    <property type="match status" value="1"/>
</dbReference>
<protein>
    <recommendedName>
        <fullName evidence="5">FLZ-type domain-containing protein</fullName>
    </recommendedName>
</protein>
<accession>A0A835DFE6</accession>
<evidence type="ECO:0000256" key="1">
    <source>
        <dbReference type="ARBA" id="ARBA00009374"/>
    </source>
</evidence>
<dbReference type="OrthoDB" id="1927223at2759"/>
<feature type="region of interest" description="Disordered" evidence="4">
    <location>
        <begin position="1"/>
        <end position="26"/>
    </location>
</feature>